<evidence type="ECO:0000313" key="5">
    <source>
        <dbReference type="EMBL" id="CAG8403360.1"/>
    </source>
</evidence>
<accession>A0A9W4JJJ0</accession>
<dbReference type="GO" id="GO:0017000">
    <property type="term" value="P:antibiotic biosynthetic process"/>
    <property type="evidence" value="ECO:0007669"/>
    <property type="project" value="UniProtKB-ARBA"/>
</dbReference>
<sequence>MFSSILRLGIILPAFITAVLASPVQLNRRAISSKLLDDFSLHAQFAFLAACDQNINGTRGELSCDQGPCDLVQAHDTEIIDNYHRTDNATGYIALDHTRKSIIVTFRGTITEADSKADFDIVGKTHVPEFCEHCYAHNGFWKYWKSAEEQVVSRLKQATKEYPEYSIAVAGHSLGGAVATLAGTALRQKGFTLDIWTFGSPQVGNPELAQFITEQRTPVSVYRATNYRDGVPAAPGRHLWFRQSSPEYWINQTSGHKVTTDVVEFIEGIDNMSGNQGHHDIGINADHGWYFGNTSICAVPADQGK</sequence>
<dbReference type="GO" id="GO:0016787">
    <property type="term" value="F:hydrolase activity"/>
    <property type="evidence" value="ECO:0007669"/>
    <property type="project" value="UniProtKB-KW"/>
</dbReference>
<organism evidence="5 6">
    <name type="scientific">Penicillium salamii</name>
    <dbReference type="NCBI Taxonomy" id="1612424"/>
    <lineage>
        <taxon>Eukaryota</taxon>
        <taxon>Fungi</taxon>
        <taxon>Dikarya</taxon>
        <taxon>Ascomycota</taxon>
        <taxon>Pezizomycotina</taxon>
        <taxon>Eurotiomycetes</taxon>
        <taxon>Eurotiomycetidae</taxon>
        <taxon>Eurotiales</taxon>
        <taxon>Aspergillaceae</taxon>
        <taxon>Penicillium</taxon>
    </lineage>
</organism>
<evidence type="ECO:0000256" key="3">
    <source>
        <dbReference type="SAM" id="SignalP"/>
    </source>
</evidence>
<feature type="domain" description="Fungal lipase-type" evidence="4">
    <location>
        <begin position="103"/>
        <end position="237"/>
    </location>
</feature>
<comment type="caution">
    <text evidence="5">The sequence shown here is derived from an EMBL/GenBank/DDBJ whole genome shotgun (WGS) entry which is preliminary data.</text>
</comment>
<dbReference type="PANTHER" id="PTHR46640">
    <property type="entry name" value="TRIACYLGLYCEROL LIPASE, PUTATIVE (AFU_ORTHOLOGUE AFUA_6G06510)-RELATED"/>
    <property type="match status" value="1"/>
</dbReference>
<dbReference type="InterPro" id="IPR051299">
    <property type="entry name" value="AB_hydrolase_lip/est"/>
</dbReference>
<gene>
    <name evidence="5" type="ORF">PSALAMII_LOCUS8366</name>
</gene>
<dbReference type="OrthoDB" id="426718at2759"/>
<feature type="chain" id="PRO_5040923852" description="Fungal lipase-type domain-containing protein" evidence="3">
    <location>
        <begin position="22"/>
        <end position="305"/>
    </location>
</feature>
<dbReference type="InterPro" id="IPR002921">
    <property type="entry name" value="Fungal_lipase-type"/>
</dbReference>
<reference evidence="5" key="1">
    <citation type="submission" date="2021-07" db="EMBL/GenBank/DDBJ databases">
        <authorList>
            <person name="Branca A.L. A."/>
        </authorList>
    </citation>
    <scope>NUCLEOTIDE SEQUENCE</scope>
</reference>
<protein>
    <recommendedName>
        <fullName evidence="4">Fungal lipase-type domain-containing protein</fullName>
    </recommendedName>
</protein>
<feature type="signal peptide" evidence="3">
    <location>
        <begin position="1"/>
        <end position="21"/>
    </location>
</feature>
<dbReference type="EMBL" id="CAJVPA010000206">
    <property type="protein sequence ID" value="CAG8403360.1"/>
    <property type="molecule type" value="Genomic_DNA"/>
</dbReference>
<evidence type="ECO:0000256" key="1">
    <source>
        <dbReference type="ARBA" id="ARBA00022729"/>
    </source>
</evidence>
<dbReference type="SUPFAM" id="SSF53474">
    <property type="entry name" value="alpha/beta-Hydrolases"/>
    <property type="match status" value="1"/>
</dbReference>
<dbReference type="AlphaFoldDB" id="A0A9W4JJJ0"/>
<dbReference type="Pfam" id="PF01764">
    <property type="entry name" value="Lipase_3"/>
    <property type="match status" value="1"/>
</dbReference>
<dbReference type="GO" id="GO:0006629">
    <property type="term" value="P:lipid metabolic process"/>
    <property type="evidence" value="ECO:0007669"/>
    <property type="project" value="InterPro"/>
</dbReference>
<evidence type="ECO:0000313" key="6">
    <source>
        <dbReference type="Proteomes" id="UP001152646"/>
    </source>
</evidence>
<dbReference type="Proteomes" id="UP001152646">
    <property type="component" value="Unassembled WGS sequence"/>
</dbReference>
<dbReference type="PANTHER" id="PTHR46640:SF1">
    <property type="entry name" value="FUNGAL LIPASE-LIKE DOMAIN-CONTAINING PROTEIN-RELATED"/>
    <property type="match status" value="1"/>
</dbReference>
<evidence type="ECO:0000256" key="2">
    <source>
        <dbReference type="ARBA" id="ARBA00022801"/>
    </source>
</evidence>
<dbReference type="CDD" id="cd00519">
    <property type="entry name" value="Lipase_3"/>
    <property type="match status" value="1"/>
</dbReference>
<dbReference type="Gene3D" id="3.40.50.1820">
    <property type="entry name" value="alpha/beta hydrolase"/>
    <property type="match status" value="1"/>
</dbReference>
<name>A0A9W4JJJ0_9EURO</name>
<dbReference type="InterPro" id="IPR029058">
    <property type="entry name" value="AB_hydrolase_fold"/>
</dbReference>
<proteinExistence type="predicted"/>
<keyword evidence="2" id="KW-0378">Hydrolase</keyword>
<dbReference type="GO" id="GO:0072330">
    <property type="term" value="P:monocarboxylic acid biosynthetic process"/>
    <property type="evidence" value="ECO:0007669"/>
    <property type="project" value="UniProtKB-ARBA"/>
</dbReference>
<evidence type="ECO:0000259" key="4">
    <source>
        <dbReference type="Pfam" id="PF01764"/>
    </source>
</evidence>
<keyword evidence="1 3" id="KW-0732">Signal</keyword>